<organism evidence="2 3">
    <name type="scientific">Quercus rubra</name>
    <name type="common">Northern red oak</name>
    <name type="synonym">Quercus borealis</name>
    <dbReference type="NCBI Taxonomy" id="3512"/>
    <lineage>
        <taxon>Eukaryota</taxon>
        <taxon>Viridiplantae</taxon>
        <taxon>Streptophyta</taxon>
        <taxon>Embryophyta</taxon>
        <taxon>Tracheophyta</taxon>
        <taxon>Spermatophyta</taxon>
        <taxon>Magnoliopsida</taxon>
        <taxon>eudicotyledons</taxon>
        <taxon>Gunneridae</taxon>
        <taxon>Pentapetalae</taxon>
        <taxon>rosids</taxon>
        <taxon>fabids</taxon>
        <taxon>Fagales</taxon>
        <taxon>Fagaceae</taxon>
        <taxon>Quercus</taxon>
    </lineage>
</organism>
<evidence type="ECO:0000256" key="1">
    <source>
        <dbReference type="SAM" id="MobiDB-lite"/>
    </source>
</evidence>
<dbReference type="PANTHER" id="PTHR48434">
    <property type="entry name" value="(RAPE) HYPOTHETICAL PROTEIN"/>
    <property type="match status" value="1"/>
</dbReference>
<proteinExistence type="predicted"/>
<dbReference type="Proteomes" id="UP001324115">
    <property type="component" value="Unassembled WGS sequence"/>
</dbReference>
<sequence>MPCSQEPNRIGYSKVVIKQILTPSQWKAQPWITKNFSVTFEPQFYNYYDYMEAWDRFLLFQNNIYRHTWFFRFDMYRKKDMMIPRWFIDWWNSYGPKAMILPPDLLKAYENFKKEPPNIPHLRNFPHLLQFFYRKFKLKWWNKFNFDHICQELQKKTSSSQTESSNFFLEKSQVQCQLASVFDRKQLKKQLLEAASQISDEDDTVMESSSPNYRTHLEAFQDSQDPYDM</sequence>
<dbReference type="EMBL" id="JAXUIC010000010">
    <property type="protein sequence ID" value="KAK4566844.1"/>
    <property type="molecule type" value="Genomic_DNA"/>
</dbReference>
<evidence type="ECO:0000313" key="2">
    <source>
        <dbReference type="EMBL" id="KAK4566844.1"/>
    </source>
</evidence>
<name>A0AAN7IDF1_QUERU</name>
<dbReference type="PANTHER" id="PTHR48434:SF1">
    <property type="entry name" value="(RAPE) HYPOTHETICAL PROTEIN"/>
    <property type="match status" value="1"/>
</dbReference>
<reference evidence="2 3" key="1">
    <citation type="journal article" date="2023" name="G3 (Bethesda)">
        <title>A haplotype-resolved chromosome-scale genome for Quercus rubra L. provides insights into the genetics of adaptive traits for red oak species.</title>
        <authorList>
            <person name="Kapoor B."/>
            <person name="Jenkins J."/>
            <person name="Schmutz J."/>
            <person name="Zhebentyayeva T."/>
            <person name="Kuelheim C."/>
            <person name="Coggeshall M."/>
            <person name="Heim C."/>
            <person name="Lasky J.R."/>
            <person name="Leites L."/>
            <person name="Islam-Faridi N."/>
            <person name="Romero-Severson J."/>
            <person name="DeLeo V.L."/>
            <person name="Lucas S.M."/>
            <person name="Lazic D."/>
            <person name="Gailing O."/>
            <person name="Carlson J."/>
            <person name="Staton M."/>
        </authorList>
    </citation>
    <scope>NUCLEOTIDE SEQUENCE [LARGE SCALE GENOMIC DNA]</scope>
    <source>
        <strain evidence="2">Pseudo-F2</strain>
    </source>
</reference>
<dbReference type="AlphaFoldDB" id="A0AAN7IDF1"/>
<evidence type="ECO:0000313" key="3">
    <source>
        <dbReference type="Proteomes" id="UP001324115"/>
    </source>
</evidence>
<keyword evidence="3" id="KW-1185">Reference proteome</keyword>
<feature type="region of interest" description="Disordered" evidence="1">
    <location>
        <begin position="200"/>
        <end position="229"/>
    </location>
</feature>
<protein>
    <submittedName>
        <fullName evidence="2">Uncharacterized protein</fullName>
    </submittedName>
</protein>
<accession>A0AAN7IDF1</accession>
<comment type="caution">
    <text evidence="2">The sequence shown here is derived from an EMBL/GenBank/DDBJ whole genome shotgun (WGS) entry which is preliminary data.</text>
</comment>
<gene>
    <name evidence="2" type="ORF">RGQ29_002915</name>
</gene>